<name>A0ABQ9D6D2_9PASS</name>
<evidence type="ECO:0000313" key="2">
    <source>
        <dbReference type="Proteomes" id="UP001145742"/>
    </source>
</evidence>
<dbReference type="PANTHER" id="PTHR33332">
    <property type="entry name" value="REVERSE TRANSCRIPTASE DOMAIN-CONTAINING PROTEIN"/>
    <property type="match status" value="1"/>
</dbReference>
<evidence type="ECO:0000313" key="1">
    <source>
        <dbReference type="EMBL" id="KAJ7415952.1"/>
    </source>
</evidence>
<keyword evidence="2" id="KW-1185">Reference proteome</keyword>
<proteinExistence type="predicted"/>
<dbReference type="EMBL" id="WHWB01033883">
    <property type="protein sequence ID" value="KAJ7415952.1"/>
    <property type="molecule type" value="Genomic_DNA"/>
</dbReference>
<organism evidence="1 2">
    <name type="scientific">Willisornis vidua</name>
    <name type="common">Xingu scale-backed antbird</name>
    <dbReference type="NCBI Taxonomy" id="1566151"/>
    <lineage>
        <taxon>Eukaryota</taxon>
        <taxon>Metazoa</taxon>
        <taxon>Chordata</taxon>
        <taxon>Craniata</taxon>
        <taxon>Vertebrata</taxon>
        <taxon>Euteleostomi</taxon>
        <taxon>Archelosauria</taxon>
        <taxon>Archosauria</taxon>
        <taxon>Dinosauria</taxon>
        <taxon>Saurischia</taxon>
        <taxon>Theropoda</taxon>
        <taxon>Coelurosauria</taxon>
        <taxon>Aves</taxon>
        <taxon>Neognathae</taxon>
        <taxon>Neoaves</taxon>
        <taxon>Telluraves</taxon>
        <taxon>Australaves</taxon>
        <taxon>Passeriformes</taxon>
        <taxon>Thamnophilidae</taxon>
        <taxon>Willisornis</taxon>
    </lineage>
</organism>
<gene>
    <name evidence="1" type="ORF">WISP_75092</name>
</gene>
<comment type="caution">
    <text evidence="1">The sequence shown here is derived from an EMBL/GenBank/DDBJ whole genome shotgun (WGS) entry which is preliminary data.</text>
</comment>
<dbReference type="Proteomes" id="UP001145742">
    <property type="component" value="Unassembled WGS sequence"/>
</dbReference>
<accession>A0ABQ9D6D2</accession>
<reference evidence="1" key="1">
    <citation type="submission" date="2019-10" db="EMBL/GenBank/DDBJ databases">
        <authorList>
            <person name="Soares A.E.R."/>
            <person name="Aleixo A."/>
            <person name="Schneider P."/>
            <person name="Miyaki C.Y."/>
            <person name="Schneider M.P."/>
            <person name="Mello C."/>
            <person name="Vasconcelos A.T.R."/>
        </authorList>
    </citation>
    <scope>NUCLEOTIDE SEQUENCE</scope>
    <source>
        <tissue evidence="1">Muscle</tissue>
    </source>
</reference>
<protein>
    <submittedName>
        <fullName evidence="1">Uncharacterized protein</fullName>
    </submittedName>
</protein>
<sequence length="169" mass="19427">MQLLALTEAYKKDGQRLQGCVVTGQGEMAPKGKRDSQWYAQVAKKDSGILTCVRNIVASRTRAVILPLYSALVRPHCKSCVQFWDPQFRKDIEVLEQVQRRAKRLVKGLEHKSCGERLRELELFSLETRRLRGDLITLYNSLKEVCSQVKKELFPEMAEPFLVKFMVLA</sequence>